<dbReference type="GO" id="GO:0120147">
    <property type="term" value="F:formylglycine-generating oxidase activity"/>
    <property type="evidence" value="ECO:0007669"/>
    <property type="project" value="TreeGrafter"/>
</dbReference>
<keyword evidence="6" id="KW-1185">Reference proteome</keyword>
<feature type="domain" description="Protein kinase" evidence="4">
    <location>
        <begin position="15"/>
        <end position="274"/>
    </location>
</feature>
<gene>
    <name evidence="5" type="ORF">C7B64_08125</name>
</gene>
<dbReference type="Pfam" id="PF03781">
    <property type="entry name" value="FGE-sulfatase"/>
    <property type="match status" value="1"/>
</dbReference>
<dbReference type="SUPFAM" id="SSF56436">
    <property type="entry name" value="C-type lectin-like"/>
    <property type="match status" value="1"/>
</dbReference>
<dbReference type="PROSITE" id="PS50011">
    <property type="entry name" value="PROTEIN_KINASE_DOM"/>
    <property type="match status" value="1"/>
</dbReference>
<dbReference type="InterPro" id="IPR008271">
    <property type="entry name" value="Ser/Thr_kinase_AS"/>
</dbReference>
<comment type="caution">
    <text evidence="5">The sequence shown here is derived from an EMBL/GenBank/DDBJ whole genome shotgun (WGS) entry which is preliminary data.</text>
</comment>
<dbReference type="InterPro" id="IPR042095">
    <property type="entry name" value="SUMF_sf"/>
</dbReference>
<dbReference type="OrthoDB" id="3981129at2"/>
<feature type="binding site" evidence="3">
    <location>
        <position position="44"/>
    </location>
    <ligand>
        <name>ATP</name>
        <dbReference type="ChEBI" id="CHEBI:30616"/>
    </ligand>
</feature>
<dbReference type="EMBL" id="PVWJ01000030">
    <property type="protein sequence ID" value="PSB03519.1"/>
    <property type="molecule type" value="Genomic_DNA"/>
</dbReference>
<accession>A0A2T1C5H7</accession>
<dbReference type="InterPro" id="IPR016187">
    <property type="entry name" value="CTDL_fold"/>
</dbReference>
<organism evidence="5 6">
    <name type="scientific">Merismopedia glauca CCAP 1448/3</name>
    <dbReference type="NCBI Taxonomy" id="1296344"/>
    <lineage>
        <taxon>Bacteria</taxon>
        <taxon>Bacillati</taxon>
        <taxon>Cyanobacteriota</taxon>
        <taxon>Cyanophyceae</taxon>
        <taxon>Synechococcales</taxon>
        <taxon>Merismopediaceae</taxon>
        <taxon>Merismopedia</taxon>
    </lineage>
</organism>
<dbReference type="InterPro" id="IPR011009">
    <property type="entry name" value="Kinase-like_dom_sf"/>
</dbReference>
<dbReference type="InterPro" id="IPR000719">
    <property type="entry name" value="Prot_kinase_dom"/>
</dbReference>
<evidence type="ECO:0000313" key="6">
    <source>
        <dbReference type="Proteomes" id="UP000238762"/>
    </source>
</evidence>
<evidence type="ECO:0000259" key="4">
    <source>
        <dbReference type="PROSITE" id="PS50011"/>
    </source>
</evidence>
<dbReference type="Pfam" id="PF00069">
    <property type="entry name" value="Pkinase"/>
    <property type="match status" value="1"/>
</dbReference>
<protein>
    <recommendedName>
        <fullName evidence="4">Protein kinase domain-containing protein</fullName>
    </recommendedName>
</protein>
<name>A0A2T1C5H7_9CYAN</name>
<dbReference type="InterPro" id="IPR005532">
    <property type="entry name" value="SUMF_dom"/>
</dbReference>
<reference evidence="5 6" key="1">
    <citation type="submission" date="2018-02" db="EMBL/GenBank/DDBJ databases">
        <authorList>
            <person name="Cohen D.B."/>
            <person name="Kent A.D."/>
        </authorList>
    </citation>
    <scope>NUCLEOTIDE SEQUENCE [LARGE SCALE GENOMIC DNA]</scope>
    <source>
        <strain evidence="5 6">CCAP 1448/3</strain>
    </source>
</reference>
<dbReference type="GO" id="GO:0004672">
    <property type="term" value="F:protein kinase activity"/>
    <property type="evidence" value="ECO:0007669"/>
    <property type="project" value="InterPro"/>
</dbReference>
<keyword evidence="1 3" id="KW-0547">Nucleotide-binding</keyword>
<evidence type="ECO:0000313" key="5">
    <source>
        <dbReference type="EMBL" id="PSB03519.1"/>
    </source>
</evidence>
<dbReference type="SMART" id="SM00220">
    <property type="entry name" value="S_TKc"/>
    <property type="match status" value="1"/>
</dbReference>
<dbReference type="PANTHER" id="PTHR23150">
    <property type="entry name" value="SULFATASE MODIFYING FACTOR 1, 2"/>
    <property type="match status" value="1"/>
</dbReference>
<proteinExistence type="predicted"/>
<dbReference type="PROSITE" id="PS00108">
    <property type="entry name" value="PROTEIN_KINASE_ST"/>
    <property type="match status" value="1"/>
</dbReference>
<dbReference type="CDD" id="cd14014">
    <property type="entry name" value="STKc_PknB_like"/>
    <property type="match status" value="1"/>
</dbReference>
<keyword evidence="2 3" id="KW-0067">ATP-binding</keyword>
<dbReference type="Proteomes" id="UP000238762">
    <property type="component" value="Unassembled WGS sequence"/>
</dbReference>
<evidence type="ECO:0000256" key="3">
    <source>
        <dbReference type="PROSITE-ProRule" id="PRU10141"/>
    </source>
</evidence>
<dbReference type="InterPro" id="IPR017441">
    <property type="entry name" value="Protein_kinase_ATP_BS"/>
</dbReference>
<reference evidence="5 6" key="2">
    <citation type="submission" date="2018-03" db="EMBL/GenBank/DDBJ databases">
        <title>The ancient ancestry and fast evolution of plastids.</title>
        <authorList>
            <person name="Moore K.R."/>
            <person name="Magnabosco C."/>
            <person name="Momper L."/>
            <person name="Gold D.A."/>
            <person name="Bosak T."/>
            <person name="Fournier G.P."/>
        </authorList>
    </citation>
    <scope>NUCLEOTIDE SEQUENCE [LARGE SCALE GENOMIC DNA]</scope>
    <source>
        <strain evidence="5 6">CCAP 1448/3</strain>
    </source>
</reference>
<dbReference type="PANTHER" id="PTHR23150:SF19">
    <property type="entry name" value="FORMYLGLYCINE-GENERATING ENZYME"/>
    <property type="match status" value="1"/>
</dbReference>
<dbReference type="AlphaFoldDB" id="A0A2T1C5H7"/>
<sequence>MQLWQPNQSIQNGKYIIEKPIGSGGFGITYKARDTYLDRLVAIKTLNPQRQLEATFATEHQKFVTEAQRLARCPHRYIVPIYDLIQESGLYGMVMEYVAGEDLASHIENRGVFPEAEAIAIIEQVGEALQFIHDEIRLLHRDIKPHNIILRPNTKLPVLIDFGLAREFELGKSLSLTDQKTPGYAPPEQYDKRGKFGAYTDVYALSATLYVLLTGKPPLPAIYRDQVPLAEPKQHNPKISDRVNQAIMKGMELLPQKRPQSVKEWLDLLGKPTTKQSDSNAVVLKTFQFEVVTLKVEKRGLFGINTALVQSKTTKQAEYFTEDLGGGITLDMVSIPGGTFMMGSPAGEGYDHEKPQHQVTISPFFMGKFTVTQAQWQAVAKFTKIDRDLKPDPSWFKGANRPVESVSWDDAMEFCARLSRHTGQSYRLPSEAEWEYACRAGTTTPFHVGETITTDLANYRGEDTYGSEPKGIYRKQTTYVGTFPANAFGLYDMHGNVNEWCADALHKNYDGAPTDGKAWGNGENMAISVLRGGSWYFSPNGCRSGCRGSNERDNGYSQLGFRVVFVPGRIF</sequence>
<evidence type="ECO:0000256" key="2">
    <source>
        <dbReference type="ARBA" id="ARBA00022840"/>
    </source>
</evidence>
<dbReference type="GO" id="GO:0005524">
    <property type="term" value="F:ATP binding"/>
    <property type="evidence" value="ECO:0007669"/>
    <property type="project" value="UniProtKB-UniRule"/>
</dbReference>
<dbReference type="Gene3D" id="1.10.510.10">
    <property type="entry name" value="Transferase(Phosphotransferase) domain 1"/>
    <property type="match status" value="1"/>
</dbReference>
<dbReference type="RefSeq" id="WP_106288140.1">
    <property type="nucleotide sequence ID" value="NZ_CAWNTC010000252.1"/>
</dbReference>
<dbReference type="Gene3D" id="3.90.1580.10">
    <property type="entry name" value="paralog of FGE (formylglycine-generating enzyme)"/>
    <property type="match status" value="1"/>
</dbReference>
<evidence type="ECO:0000256" key="1">
    <source>
        <dbReference type="ARBA" id="ARBA00022741"/>
    </source>
</evidence>
<dbReference type="SUPFAM" id="SSF56112">
    <property type="entry name" value="Protein kinase-like (PK-like)"/>
    <property type="match status" value="1"/>
</dbReference>
<dbReference type="PROSITE" id="PS00107">
    <property type="entry name" value="PROTEIN_KINASE_ATP"/>
    <property type="match status" value="1"/>
</dbReference>
<dbReference type="InterPro" id="IPR051043">
    <property type="entry name" value="Sulfatase_Mod_Factor_Kinase"/>
</dbReference>